<comment type="function">
    <text evidence="2">Catalyzes cis-prenyl chain elongation to produce the polyprenyl backbone of dolichol, a glycosyl carrier-lipid required for the biosynthesis of several classes of glycoprotein.</text>
</comment>
<keyword evidence="5" id="KW-0808">Transferase</keyword>
<proteinExistence type="inferred from homology"/>
<accession>A0ABQ8BPZ9</accession>
<dbReference type="InterPro" id="IPR018520">
    <property type="entry name" value="UPP_synth-like_CS"/>
</dbReference>
<sequence>MNTREEVGEFSKLYNGFMTVMRRFIFKVLCVGPIPNHISFIMDGNRRFAKKHNLQDLDAGHRAGFVSVTHVLQYCQEIEVPYVTLYAFGHDNFRREPEEVKCVMDLMLEKIELTIDQAISGNLNKLKVIFIGDLNMLNERLKAAAQRLMEVTEENKGLMVVVCVAYSTSHEIVHAIRESCVRKCGDGDSPQVLEVSDIEECMYTSIVPDPALVIRTGGRDRLSNFMTWQTSRSLLHTTAALWPELGLWHLMNTREQVGEFSKLFNAFMTVMRRFIFKVLCVGPIPNHISFIMDGNRRFAKKHNLQGLDAGHRAGFVSVTYVLQYCQEIGVPYVTLYAFGIDNFKREPEEVKCMMDLMLEKIELTIDQAISGNLKDLKVIFAGDLNLLNERLKVAAQRLMELTEENRGLVAVVIVAYSTSHEIVQAIRESCVRKCVDGDSPLVLEMSDVEECMYTSIVPDPDLVIRSGGIDRLSNFMTWQSSRSLLHTTAALWPELGLWHLVWAILKFQRMHDYLQKKQKLD</sequence>
<comment type="cofactor">
    <cofactor evidence="1">
        <name>Mg(2+)</name>
        <dbReference type="ChEBI" id="CHEBI:18420"/>
    </cofactor>
</comment>
<comment type="caution">
    <text evidence="6">The sequence shown here is derived from an EMBL/GenBank/DDBJ whole genome shotgun (WGS) entry which is preliminary data.</text>
</comment>
<gene>
    <name evidence="6" type="ORF">HID58_038701</name>
</gene>
<dbReference type="PANTHER" id="PTHR10291:SF38">
    <property type="entry name" value="ALKYL TRANSFERASE"/>
    <property type="match status" value="1"/>
</dbReference>
<reference evidence="6 7" key="1">
    <citation type="submission" date="2021-05" db="EMBL/GenBank/DDBJ databases">
        <title>Genome Assembly of Synthetic Allotetraploid Brassica napus Reveals Homoeologous Exchanges between Subgenomes.</title>
        <authorList>
            <person name="Davis J.T."/>
        </authorList>
    </citation>
    <scope>NUCLEOTIDE SEQUENCE [LARGE SCALE GENOMIC DNA]</scope>
    <source>
        <strain evidence="7">cv. Da-Ae</strain>
        <tissue evidence="6">Seedling</tissue>
    </source>
</reference>
<dbReference type="Gene3D" id="3.40.1180.10">
    <property type="entry name" value="Decaprenyl diphosphate synthase-like"/>
    <property type="match status" value="2"/>
</dbReference>
<dbReference type="InterPro" id="IPR036424">
    <property type="entry name" value="UPP_synth-like_sf"/>
</dbReference>
<dbReference type="Proteomes" id="UP000824890">
    <property type="component" value="Unassembled WGS sequence"/>
</dbReference>
<dbReference type="Pfam" id="PF01255">
    <property type="entry name" value="Prenyltransf"/>
    <property type="match status" value="2"/>
</dbReference>
<dbReference type="PROSITE" id="PS01066">
    <property type="entry name" value="UPP_SYNTHASE"/>
    <property type="match status" value="1"/>
</dbReference>
<comment type="pathway">
    <text evidence="3">Protein modification; protein glycosylation.</text>
</comment>
<keyword evidence="7" id="KW-1185">Reference proteome</keyword>
<comment type="similarity">
    <text evidence="4">Belongs to the UPP synthase family.</text>
</comment>
<dbReference type="SUPFAM" id="SSF64005">
    <property type="entry name" value="Undecaprenyl diphosphate synthase"/>
    <property type="match status" value="2"/>
</dbReference>
<dbReference type="InterPro" id="IPR001441">
    <property type="entry name" value="UPP_synth-like"/>
</dbReference>
<protein>
    <recommendedName>
        <fullName evidence="8">Alkyl transferase</fullName>
    </recommendedName>
</protein>
<evidence type="ECO:0000256" key="2">
    <source>
        <dbReference type="ARBA" id="ARBA00002674"/>
    </source>
</evidence>
<evidence type="ECO:0000256" key="1">
    <source>
        <dbReference type="ARBA" id="ARBA00001946"/>
    </source>
</evidence>
<dbReference type="PANTHER" id="PTHR10291">
    <property type="entry name" value="DEHYDRODOLICHYL DIPHOSPHATE SYNTHASE FAMILY MEMBER"/>
    <property type="match status" value="1"/>
</dbReference>
<name>A0ABQ8BPZ9_BRANA</name>
<dbReference type="EMBL" id="JAGKQM010000010">
    <property type="protein sequence ID" value="KAH0906874.1"/>
    <property type="molecule type" value="Genomic_DNA"/>
</dbReference>
<evidence type="ECO:0000256" key="5">
    <source>
        <dbReference type="ARBA" id="ARBA00022679"/>
    </source>
</evidence>
<organism evidence="6 7">
    <name type="scientific">Brassica napus</name>
    <name type="common">Rape</name>
    <dbReference type="NCBI Taxonomy" id="3708"/>
    <lineage>
        <taxon>Eukaryota</taxon>
        <taxon>Viridiplantae</taxon>
        <taxon>Streptophyta</taxon>
        <taxon>Embryophyta</taxon>
        <taxon>Tracheophyta</taxon>
        <taxon>Spermatophyta</taxon>
        <taxon>Magnoliopsida</taxon>
        <taxon>eudicotyledons</taxon>
        <taxon>Gunneridae</taxon>
        <taxon>Pentapetalae</taxon>
        <taxon>rosids</taxon>
        <taxon>malvids</taxon>
        <taxon>Brassicales</taxon>
        <taxon>Brassicaceae</taxon>
        <taxon>Brassiceae</taxon>
        <taxon>Brassica</taxon>
    </lineage>
</organism>
<dbReference type="NCBIfam" id="TIGR00055">
    <property type="entry name" value="uppS"/>
    <property type="match status" value="2"/>
</dbReference>
<evidence type="ECO:0000256" key="3">
    <source>
        <dbReference type="ARBA" id="ARBA00004922"/>
    </source>
</evidence>
<dbReference type="CDD" id="cd00475">
    <property type="entry name" value="Cis_IPPS"/>
    <property type="match status" value="2"/>
</dbReference>
<evidence type="ECO:0000313" key="7">
    <source>
        <dbReference type="Proteomes" id="UP000824890"/>
    </source>
</evidence>
<evidence type="ECO:0000256" key="4">
    <source>
        <dbReference type="ARBA" id="ARBA00005432"/>
    </source>
</evidence>
<evidence type="ECO:0008006" key="8">
    <source>
        <dbReference type="Google" id="ProtNLM"/>
    </source>
</evidence>
<evidence type="ECO:0000313" key="6">
    <source>
        <dbReference type="EMBL" id="KAH0906874.1"/>
    </source>
</evidence>